<accession>A0ACC1LGS6</accession>
<protein>
    <submittedName>
        <fullName evidence="1">Uncharacterized protein</fullName>
    </submittedName>
</protein>
<keyword evidence="2" id="KW-1185">Reference proteome</keyword>
<sequence length="481" mass="51011">MSPATAAALLSPELLTRILRFAAGDSDCSMAEWRDLQLPLLSVCRQWRSLIGPHVLGQLFVSLEASQYADSTLAPEADGGVEDTQILTNIGIVVAGNRHAGVKVLDIRTEDPTDISALVERVTLMLGARAMEWHSIETLRISFLFDELAIDTRSASADVEARAAQVCAELSQIVPNVTCLEVMGTSRSAECVLVTGGLVDMYAQQLAHLDVSFPITLASPEFSRRLGHLALELDGDTEQQLPQVYAPSLRYLSLGNVSGGAIWHRFHSSGQDVAFSSLKRLSISFASDSGRPGDAADDHYPPGTLHFPELETLSVAMCPAAGSLLSRATFPDTLRTLRVVGPLAGTVTLTNAAFGESARRAICKHIASRAAGKADTLYTANFFLGPATAATAAHAAFHIGGTARMPADVAVQWPGLAELHIDTRVCAETLLAMLPGLPALSVLRAPDVVFADAAMRSLDLRASHKSCPGKIAAAATAMLAR</sequence>
<gene>
    <name evidence="1" type="ORF">H4R21_000299</name>
</gene>
<evidence type="ECO:0000313" key="2">
    <source>
        <dbReference type="Proteomes" id="UP001140087"/>
    </source>
</evidence>
<organism evidence="1 2">
    <name type="scientific">Coemansia helicoidea</name>
    <dbReference type="NCBI Taxonomy" id="1286919"/>
    <lineage>
        <taxon>Eukaryota</taxon>
        <taxon>Fungi</taxon>
        <taxon>Fungi incertae sedis</taxon>
        <taxon>Zoopagomycota</taxon>
        <taxon>Kickxellomycotina</taxon>
        <taxon>Kickxellomycetes</taxon>
        <taxon>Kickxellales</taxon>
        <taxon>Kickxellaceae</taxon>
        <taxon>Coemansia</taxon>
    </lineage>
</organism>
<dbReference type="EMBL" id="JANBUN010000027">
    <property type="protein sequence ID" value="KAJ2807888.1"/>
    <property type="molecule type" value="Genomic_DNA"/>
</dbReference>
<dbReference type="Proteomes" id="UP001140087">
    <property type="component" value="Unassembled WGS sequence"/>
</dbReference>
<evidence type="ECO:0000313" key="1">
    <source>
        <dbReference type="EMBL" id="KAJ2807888.1"/>
    </source>
</evidence>
<comment type="caution">
    <text evidence="1">The sequence shown here is derived from an EMBL/GenBank/DDBJ whole genome shotgun (WGS) entry which is preliminary data.</text>
</comment>
<reference evidence="1" key="1">
    <citation type="submission" date="2022-07" db="EMBL/GenBank/DDBJ databases">
        <title>Phylogenomic reconstructions and comparative analyses of Kickxellomycotina fungi.</title>
        <authorList>
            <person name="Reynolds N.K."/>
            <person name="Stajich J.E."/>
            <person name="Barry K."/>
            <person name="Grigoriev I.V."/>
            <person name="Crous P."/>
            <person name="Smith M.E."/>
        </authorList>
    </citation>
    <scope>NUCLEOTIDE SEQUENCE</scope>
    <source>
        <strain evidence="1">BCRC 34780</strain>
    </source>
</reference>
<proteinExistence type="predicted"/>
<name>A0ACC1LGS6_9FUNG</name>